<dbReference type="AlphaFoldDB" id="A0A0F8ZKY8"/>
<dbReference type="EMBL" id="LAZR01062883">
    <property type="protein sequence ID" value="KKK60611.1"/>
    <property type="molecule type" value="Genomic_DNA"/>
</dbReference>
<organism evidence="1">
    <name type="scientific">marine sediment metagenome</name>
    <dbReference type="NCBI Taxonomy" id="412755"/>
    <lineage>
        <taxon>unclassified sequences</taxon>
        <taxon>metagenomes</taxon>
        <taxon>ecological metagenomes</taxon>
    </lineage>
</organism>
<protein>
    <submittedName>
        <fullName evidence="1">Uncharacterized protein</fullName>
    </submittedName>
</protein>
<accession>A0A0F8ZKY8</accession>
<name>A0A0F8ZKY8_9ZZZZ</name>
<evidence type="ECO:0000313" key="1">
    <source>
        <dbReference type="EMBL" id="KKK60611.1"/>
    </source>
</evidence>
<gene>
    <name evidence="1" type="ORF">LCGC14_3022660</name>
</gene>
<sequence>MDALTIKLMSLAVHAEEYINTGQTEIADIVAIEGLLADPEVVEKRREMDEMALLPVKR</sequence>
<comment type="caution">
    <text evidence="1">The sequence shown here is derived from an EMBL/GenBank/DDBJ whole genome shotgun (WGS) entry which is preliminary data.</text>
</comment>
<proteinExistence type="predicted"/>
<reference evidence="1" key="1">
    <citation type="journal article" date="2015" name="Nature">
        <title>Complex archaea that bridge the gap between prokaryotes and eukaryotes.</title>
        <authorList>
            <person name="Spang A."/>
            <person name="Saw J.H."/>
            <person name="Jorgensen S.L."/>
            <person name="Zaremba-Niedzwiedzka K."/>
            <person name="Martijn J."/>
            <person name="Lind A.E."/>
            <person name="van Eijk R."/>
            <person name="Schleper C."/>
            <person name="Guy L."/>
            <person name="Ettema T.J."/>
        </authorList>
    </citation>
    <scope>NUCLEOTIDE SEQUENCE</scope>
</reference>